<dbReference type="Gene3D" id="1.10.238.10">
    <property type="entry name" value="EF-hand"/>
    <property type="match status" value="1"/>
</dbReference>
<evidence type="ECO:0000313" key="4">
    <source>
        <dbReference type="EMBL" id="KAG2522696.1"/>
    </source>
</evidence>
<evidence type="ECO:0000313" key="6">
    <source>
        <dbReference type="EMBL" id="RLN79976.1"/>
    </source>
</evidence>
<comment type="caution">
    <text evidence="6">The sequence shown here is derived from an EMBL/GenBank/DDBJ whole genome shotgun (WGS) entry which is preliminary data.</text>
</comment>
<dbReference type="InterPro" id="IPR011992">
    <property type="entry name" value="EF-hand-dom_pair"/>
</dbReference>
<evidence type="ECO:0000313" key="5">
    <source>
        <dbReference type="EMBL" id="RLN14261.1"/>
    </source>
</evidence>
<dbReference type="STRING" id="325452.A0A3R7GZD8"/>
<evidence type="ECO:0000259" key="2">
    <source>
        <dbReference type="PROSITE" id="PS50222"/>
    </source>
</evidence>
<dbReference type="SUPFAM" id="SSF47473">
    <property type="entry name" value="EF-hand"/>
    <property type="match status" value="1"/>
</dbReference>
<dbReference type="Proteomes" id="UP000285624">
    <property type="component" value="Unassembled WGS sequence"/>
</dbReference>
<dbReference type="GO" id="GO:0005509">
    <property type="term" value="F:calcium ion binding"/>
    <property type="evidence" value="ECO:0007669"/>
    <property type="project" value="InterPro"/>
</dbReference>
<reference evidence="3" key="3">
    <citation type="submission" date="2020-06" db="EMBL/GenBank/DDBJ databases">
        <authorList>
            <person name="Studholme D.J."/>
        </authorList>
    </citation>
    <scope>NUCLEOTIDE SEQUENCE</scope>
    <source>
        <strain evidence="3">NZFS 2646</strain>
        <strain evidence="4">NZFS 3630</strain>
    </source>
</reference>
<name>A0A3R7GZD8_9STRA</name>
<dbReference type="EMBL" id="JPWU03000203">
    <property type="protein sequence ID" value="KAG2522696.1"/>
    <property type="molecule type" value="Genomic_DNA"/>
</dbReference>
<keyword evidence="1" id="KW-0106">Calcium</keyword>
<dbReference type="EMBL" id="MAYM02001629">
    <property type="protein sequence ID" value="RLN14261.1"/>
    <property type="molecule type" value="Genomic_DNA"/>
</dbReference>
<evidence type="ECO:0000313" key="8">
    <source>
        <dbReference type="Proteomes" id="UP000285883"/>
    </source>
</evidence>
<evidence type="ECO:0000313" key="3">
    <source>
        <dbReference type="EMBL" id="KAG2521336.1"/>
    </source>
</evidence>
<dbReference type="InterPro" id="IPR002048">
    <property type="entry name" value="EF_hand_dom"/>
</dbReference>
<dbReference type="InterPro" id="IPR018247">
    <property type="entry name" value="EF_Hand_1_Ca_BS"/>
</dbReference>
<keyword evidence="7" id="KW-1185">Reference proteome</keyword>
<dbReference type="EMBL" id="JPWV03000203">
    <property type="protein sequence ID" value="KAG2521336.1"/>
    <property type="molecule type" value="Genomic_DNA"/>
</dbReference>
<evidence type="ECO:0000313" key="7">
    <source>
        <dbReference type="Proteomes" id="UP000285624"/>
    </source>
</evidence>
<dbReference type="Proteomes" id="UP000285883">
    <property type="component" value="Unassembled WGS sequence"/>
</dbReference>
<gene>
    <name evidence="5" type="ORF">BBI17_004730</name>
    <name evidence="6" type="ORF">BBO99_00004859</name>
    <name evidence="3" type="ORF">JM16_006296</name>
    <name evidence="4" type="ORF">JM18_006033</name>
</gene>
<protein>
    <recommendedName>
        <fullName evidence="2">EF-hand domain-containing protein</fullName>
    </recommendedName>
</protein>
<dbReference type="Proteomes" id="UP000785171">
    <property type="component" value="Unassembled WGS sequence"/>
</dbReference>
<dbReference type="EMBL" id="MBDN02000125">
    <property type="protein sequence ID" value="RLN79976.1"/>
    <property type="molecule type" value="Genomic_DNA"/>
</dbReference>
<reference evidence="7 8" key="2">
    <citation type="submission" date="2018-07" db="EMBL/GenBank/DDBJ databases">
        <title>Genome sequencing of oomycete isolates from Chile give support for New Zealand origin for Phytophthora kernoviae and make available the first Nothophytophthora sp. genome.</title>
        <authorList>
            <person name="Studholme D.J."/>
            <person name="Sanfuentes E."/>
            <person name="Panda P."/>
            <person name="Hill R."/>
            <person name="Sambles C."/>
            <person name="Grant M."/>
            <person name="Williams N.M."/>
            <person name="Mcdougal R.L."/>
        </authorList>
    </citation>
    <scope>NUCLEOTIDE SEQUENCE [LARGE SCALE GENOMIC DNA]</scope>
    <source>
        <strain evidence="5">Chile2</strain>
        <strain evidence="6">Chile4</strain>
    </source>
</reference>
<dbReference type="PROSITE" id="PS50222">
    <property type="entry name" value="EF_HAND_2"/>
    <property type="match status" value="1"/>
</dbReference>
<dbReference type="AlphaFoldDB" id="A0A3R7GZD8"/>
<feature type="domain" description="EF-hand" evidence="2">
    <location>
        <begin position="45"/>
        <end position="80"/>
    </location>
</feature>
<dbReference type="PROSITE" id="PS00018">
    <property type="entry name" value="EF_HAND_1"/>
    <property type="match status" value="1"/>
</dbReference>
<reference evidence="3" key="1">
    <citation type="journal article" date="2015" name="Genom Data">
        <title>Genome sequences of six Phytophthora species associated with forests in New Zealand.</title>
        <authorList>
            <person name="Studholme D.J."/>
            <person name="McDougal R.L."/>
            <person name="Sambles C."/>
            <person name="Hansen E."/>
            <person name="Hardy G."/>
            <person name="Grant M."/>
            <person name="Ganley R.J."/>
            <person name="Williams N.M."/>
        </authorList>
    </citation>
    <scope>NUCLEOTIDE SEQUENCE</scope>
    <source>
        <strain evidence="3">NZFS 2646</strain>
        <strain evidence="4">NZFS 3630</strain>
    </source>
</reference>
<sequence length="119" mass="13264">MVRLQVEDLTLLKQDFDRAGRGLSLREFVSVMLDRVSWQSDSVVKFIEDLIELFAQVDVNGDGTMEWEEFTSAIIEGGMGSSGGANDDVVGTVAQLRDLQYEEHPRHVPHAKAIVVVFV</sequence>
<evidence type="ECO:0000256" key="1">
    <source>
        <dbReference type="ARBA" id="ARBA00022837"/>
    </source>
</evidence>
<dbReference type="Proteomes" id="UP000792063">
    <property type="component" value="Unassembled WGS sequence"/>
</dbReference>
<proteinExistence type="predicted"/>
<organism evidence="6 7">
    <name type="scientific">Phytophthora kernoviae</name>
    <dbReference type="NCBI Taxonomy" id="325452"/>
    <lineage>
        <taxon>Eukaryota</taxon>
        <taxon>Sar</taxon>
        <taxon>Stramenopiles</taxon>
        <taxon>Oomycota</taxon>
        <taxon>Peronosporomycetes</taxon>
        <taxon>Peronosporales</taxon>
        <taxon>Peronosporaceae</taxon>
        <taxon>Phytophthora</taxon>
    </lineage>
</organism>
<accession>A0A3R7GZD8</accession>